<accession>A0ABS8G223</accession>
<reference evidence="1 2" key="1">
    <citation type="submission" date="2021-10" db="EMBL/GenBank/DDBJ databases">
        <title>Anaerobic single-cell dispensing facilitates the cultivation of human gut bacteria.</title>
        <authorList>
            <person name="Afrizal A."/>
        </authorList>
    </citation>
    <scope>NUCLEOTIDE SEQUENCE [LARGE SCALE GENOMIC DNA]</scope>
    <source>
        <strain evidence="1 2">CLA-AA-H200</strain>
    </source>
</reference>
<proteinExistence type="predicted"/>
<evidence type="ECO:0000313" key="2">
    <source>
        <dbReference type="Proteomes" id="UP001198151"/>
    </source>
</evidence>
<protein>
    <submittedName>
        <fullName evidence="1">Uncharacterized protein</fullName>
    </submittedName>
</protein>
<gene>
    <name evidence="1" type="ORF">LKD70_11225</name>
</gene>
<dbReference type="EMBL" id="JAJEQX010000019">
    <property type="protein sequence ID" value="MCC2254984.1"/>
    <property type="molecule type" value="Genomic_DNA"/>
</dbReference>
<organism evidence="1 2">
    <name type="scientific">Ruminococcus turbiniformis</name>
    <dbReference type="NCBI Taxonomy" id="2881258"/>
    <lineage>
        <taxon>Bacteria</taxon>
        <taxon>Bacillati</taxon>
        <taxon>Bacillota</taxon>
        <taxon>Clostridia</taxon>
        <taxon>Eubacteriales</taxon>
        <taxon>Oscillospiraceae</taxon>
        <taxon>Ruminococcus</taxon>
    </lineage>
</organism>
<evidence type="ECO:0000313" key="1">
    <source>
        <dbReference type="EMBL" id="MCC2254984.1"/>
    </source>
</evidence>
<comment type="caution">
    <text evidence="1">The sequence shown here is derived from an EMBL/GenBank/DDBJ whole genome shotgun (WGS) entry which is preliminary data.</text>
</comment>
<dbReference type="RefSeq" id="WP_227708123.1">
    <property type="nucleotide sequence ID" value="NZ_JAJEQX010000019.1"/>
</dbReference>
<keyword evidence="2" id="KW-1185">Reference proteome</keyword>
<dbReference type="Proteomes" id="UP001198151">
    <property type="component" value="Unassembled WGS sequence"/>
</dbReference>
<name>A0ABS8G223_9FIRM</name>
<sequence>MPGYILHLAAARMYLDRLPADDLLCTDLSAQNDFFAGSLLPDTVTDKRTSHFRLEEYGNRMMIWPHLDMFRSKYRNIMDTPVCRGYYFHLYIDKKFFQEYIPQVAEFYDRTDKITEVKREIVSVRLKKTGEMIPPERYLSEEYYYGDYTKMNTWICQKYSLPEHLDPPANPGIEEVNFQDIEKVMEQLKGYRNVSEDAVNDLRVFDLESLLEFLEKAAAEFAVTEK</sequence>